<dbReference type="AlphaFoldDB" id="A0AAV4ZQ19"/>
<reference evidence="1" key="1">
    <citation type="journal article" date="2016" name="Front. Microbiol.">
        <title>Genome Sequence of the Piezophilic, Mesophilic Sulfate-Reducing Bacterium Desulfovibrio indicus J2T.</title>
        <authorList>
            <person name="Cao J."/>
            <person name="Maignien L."/>
            <person name="Shao Z."/>
            <person name="Alain K."/>
            <person name="Jebbar M."/>
        </authorList>
    </citation>
    <scope>NUCLEOTIDE SEQUENCE</scope>
    <source>
        <strain evidence="1">DSM 16372</strain>
    </source>
</reference>
<evidence type="ECO:0000313" key="2">
    <source>
        <dbReference type="Proteomes" id="UP001055247"/>
    </source>
</evidence>
<sequence>MNAHRLSIDVPYVASVVPKGARNPRDVVFRERVVLDLRVVPARDLPEAAHARDLPGSGRREATWFGNDRDLWQPLRDERDARDLAADQALAALASGASRMGWHRNPFLQTGRTPIRADRFPKAEPYDPKAVRQFLHDERARTLANVARLAADFLLCEDGRILRRSTGPWWRVTSNDGIVLKNGGFELPGSSVHQAFGGLRLEDARRYRGIRHPDCPGRTSGSLEILDPASFPDLDARETALLIADPVYAGWFRDSGRELGGEADVAARLLVGRMAELRGCDEPAFLMDRAGMPWPQGVEPPSVLELAAVVADMRAYFDTFMGDFRKGHPLVEHRTCRQRFEQAMAGCLARWDLMEVPRLPDTDVAPELPAFAGPRP</sequence>
<reference evidence="1" key="2">
    <citation type="submission" date="2021-08" db="EMBL/GenBank/DDBJ databases">
        <authorList>
            <person name="Tani A."/>
            <person name="Ola A."/>
            <person name="Ogura Y."/>
            <person name="Katsura K."/>
            <person name="Hayashi T."/>
        </authorList>
    </citation>
    <scope>NUCLEOTIDE SEQUENCE</scope>
    <source>
        <strain evidence="1">DSM 16372</strain>
    </source>
</reference>
<evidence type="ECO:0000313" key="1">
    <source>
        <dbReference type="EMBL" id="GJD90696.1"/>
    </source>
</evidence>
<comment type="caution">
    <text evidence="1">The sequence shown here is derived from an EMBL/GenBank/DDBJ whole genome shotgun (WGS) entry which is preliminary data.</text>
</comment>
<name>A0AAV4ZQ19_9HYPH</name>
<accession>A0AAV4ZQ19</accession>
<dbReference type="Proteomes" id="UP001055247">
    <property type="component" value="Unassembled WGS sequence"/>
</dbReference>
<organism evidence="1 2">
    <name type="scientific">Methylobacterium hispanicum</name>
    <dbReference type="NCBI Taxonomy" id="270350"/>
    <lineage>
        <taxon>Bacteria</taxon>
        <taxon>Pseudomonadati</taxon>
        <taxon>Pseudomonadota</taxon>
        <taxon>Alphaproteobacteria</taxon>
        <taxon>Hyphomicrobiales</taxon>
        <taxon>Methylobacteriaceae</taxon>
        <taxon>Methylobacterium</taxon>
    </lineage>
</organism>
<dbReference type="EMBL" id="BPQO01000020">
    <property type="protein sequence ID" value="GJD90696.1"/>
    <property type="molecule type" value="Genomic_DNA"/>
</dbReference>
<dbReference type="RefSeq" id="WP_238230855.1">
    <property type="nucleotide sequence ID" value="NZ_BPQO01000020.1"/>
</dbReference>
<protein>
    <submittedName>
        <fullName evidence="1">Uncharacterized protein</fullName>
    </submittedName>
</protein>
<keyword evidence="2" id="KW-1185">Reference proteome</keyword>
<proteinExistence type="predicted"/>
<gene>
    <name evidence="1" type="ORF">BHAOGJBA_4238</name>
</gene>